<dbReference type="InterPro" id="IPR011642">
    <property type="entry name" value="Gate_dom"/>
</dbReference>
<keyword evidence="1" id="KW-0812">Transmembrane</keyword>
<dbReference type="PANTHER" id="PTHR35793:SF2">
    <property type="entry name" value="INNER MEMBRANE PROTEIN YJIG"/>
    <property type="match status" value="1"/>
</dbReference>
<evidence type="ECO:0000256" key="1">
    <source>
        <dbReference type="SAM" id="Phobius"/>
    </source>
</evidence>
<keyword evidence="1" id="KW-0472">Membrane</keyword>
<dbReference type="EMBL" id="FUWV01000007">
    <property type="protein sequence ID" value="SJZ65320.1"/>
    <property type="molecule type" value="Genomic_DNA"/>
</dbReference>
<feature type="transmembrane region" description="Helical" evidence="1">
    <location>
        <begin position="151"/>
        <end position="174"/>
    </location>
</feature>
<protein>
    <submittedName>
        <fullName evidence="3">Spore maturation protein B</fullName>
    </submittedName>
</protein>
<dbReference type="GO" id="GO:0005886">
    <property type="term" value="C:plasma membrane"/>
    <property type="evidence" value="ECO:0007669"/>
    <property type="project" value="TreeGrafter"/>
</dbReference>
<sequence length="175" mass="19083">MIQWISSSIIPLFMFIILTIGMIKKVKVYDCFVEGAKEGLSTALRVFPNLLTMLIAIGIFRESGALDYIIKFLGPIFGLMGVPEEVLPLALLRPLSGSGGLAILGDILKNYHPDSFIGRVASTMMGSAETIFYTLAVYFGSIGIKNYRHTLPAALIADFSALIASVVVCSWVFLR</sequence>
<evidence type="ECO:0000313" key="4">
    <source>
        <dbReference type="Proteomes" id="UP000196365"/>
    </source>
</evidence>
<dbReference type="OrthoDB" id="9805623at2"/>
<dbReference type="Pfam" id="PF07670">
    <property type="entry name" value="Gate"/>
    <property type="match status" value="1"/>
</dbReference>
<dbReference type="AlphaFoldDB" id="A0A1T4ME27"/>
<keyword evidence="1" id="KW-1133">Transmembrane helix</keyword>
<feature type="domain" description="Nucleoside transporter/FeoB GTPase Gate" evidence="2">
    <location>
        <begin position="43"/>
        <end position="145"/>
    </location>
</feature>
<dbReference type="PANTHER" id="PTHR35793">
    <property type="entry name" value="INNER MEMBRANE PROTEIN YJIG"/>
    <property type="match status" value="1"/>
</dbReference>
<accession>A0A1T4ME27</accession>
<evidence type="ECO:0000313" key="3">
    <source>
        <dbReference type="EMBL" id="SJZ65320.1"/>
    </source>
</evidence>
<keyword evidence="4" id="KW-1185">Reference proteome</keyword>
<name>A0A1T4ME27_9FIRM</name>
<reference evidence="3 4" key="1">
    <citation type="submission" date="2017-02" db="EMBL/GenBank/DDBJ databases">
        <authorList>
            <person name="Peterson S.W."/>
        </authorList>
    </citation>
    <scope>NUCLEOTIDE SEQUENCE [LARGE SCALE GENOMIC DNA]</scope>
    <source>
        <strain evidence="3 4">DSM 15102</strain>
    </source>
</reference>
<feature type="transmembrane region" description="Helical" evidence="1">
    <location>
        <begin position="116"/>
        <end position="139"/>
    </location>
</feature>
<dbReference type="InterPro" id="IPR052549">
    <property type="entry name" value="SpmB"/>
</dbReference>
<proteinExistence type="predicted"/>
<feature type="transmembrane region" description="Helical" evidence="1">
    <location>
        <begin position="5"/>
        <end position="23"/>
    </location>
</feature>
<organism evidence="3 4">
    <name type="scientific">Garciella nitratireducens DSM 15102</name>
    <dbReference type="NCBI Taxonomy" id="1121911"/>
    <lineage>
        <taxon>Bacteria</taxon>
        <taxon>Bacillati</taxon>
        <taxon>Bacillota</taxon>
        <taxon>Clostridia</taxon>
        <taxon>Eubacteriales</taxon>
        <taxon>Eubacteriaceae</taxon>
        <taxon>Garciella</taxon>
    </lineage>
</organism>
<gene>
    <name evidence="3" type="ORF">SAMN02745973_01299</name>
</gene>
<evidence type="ECO:0000259" key="2">
    <source>
        <dbReference type="Pfam" id="PF07670"/>
    </source>
</evidence>
<dbReference type="Proteomes" id="UP000196365">
    <property type="component" value="Unassembled WGS sequence"/>
</dbReference>